<evidence type="ECO:0000313" key="3">
    <source>
        <dbReference type="Proteomes" id="UP001305928"/>
    </source>
</evidence>
<keyword evidence="1" id="KW-1133">Transmembrane helix</keyword>
<accession>A0ABZ0PSU8</accession>
<evidence type="ECO:0000313" key="2">
    <source>
        <dbReference type="EMBL" id="WPC04187.1"/>
    </source>
</evidence>
<feature type="transmembrane region" description="Helical" evidence="1">
    <location>
        <begin position="39"/>
        <end position="61"/>
    </location>
</feature>
<reference evidence="2 3" key="1">
    <citation type="submission" date="2023-11" db="EMBL/GenBank/DDBJ databases">
        <title>Complete genome of Pseudomonas benzenivorans BA3361.</title>
        <authorList>
            <person name="Shin S.Y."/>
            <person name="Song J."/>
            <person name="Kang H."/>
        </authorList>
    </citation>
    <scope>NUCLEOTIDE SEQUENCE [LARGE SCALE GENOMIC DNA]</scope>
    <source>
        <strain evidence="2 3">HNIBRBA3361</strain>
    </source>
</reference>
<dbReference type="RefSeq" id="WP_318643048.1">
    <property type="nucleotide sequence ID" value="NZ_CP137892.1"/>
</dbReference>
<gene>
    <name evidence="2" type="ORF">SBP02_15605</name>
</gene>
<proteinExistence type="predicted"/>
<keyword evidence="1" id="KW-0812">Transmembrane</keyword>
<keyword evidence="3" id="KW-1185">Reference proteome</keyword>
<name>A0ABZ0PSU8_9PSED</name>
<protein>
    <submittedName>
        <fullName evidence="2">Uncharacterized protein</fullName>
    </submittedName>
</protein>
<feature type="transmembrane region" description="Helical" evidence="1">
    <location>
        <begin position="73"/>
        <end position="93"/>
    </location>
</feature>
<sequence>MNRTRWPWGLVRTLIYIGGLLCALILALFSLLLAGADELWGSLLSGAAWLGCLGLIAALVWPPSREAPGCTQAICALLLCGLTASLPLLIMLAQNPDTLRSAPSLSAAILAPAGVALHYLWRALRLFSAAQRLGLGLVLLLAGATLGLVYLLQPRPPLQVIHATAPTDEITLIIEEGTPGLTASMGLSYASKLPYAAIHHQGRTYRPLPAQARTSIPWDGTGSRYVVKESLLANPHSERWPQRVVWTLHDRQTGQLMARRELWRRGISEWSRDTPSGWQGEHAADFIRQVLRPNAARRLSGGYPRAHVRVEEWRDRQPLSREAVERRVVGCAAGIGLIHDGPRTYLQSSTPNWRFENLYPMGQVFCLGTDIYVISQLLAQELYIDRLDVTGRLLGQWHASASRALDREHLPILHIASLGVEGHVMRLRLAWFEELPETGSLRLPEKSALLRLDMTPRHASDRGAANSP</sequence>
<dbReference type="EMBL" id="CP137892">
    <property type="protein sequence ID" value="WPC04187.1"/>
    <property type="molecule type" value="Genomic_DNA"/>
</dbReference>
<feature type="transmembrane region" description="Helical" evidence="1">
    <location>
        <begin position="12"/>
        <end position="33"/>
    </location>
</feature>
<evidence type="ECO:0000256" key="1">
    <source>
        <dbReference type="SAM" id="Phobius"/>
    </source>
</evidence>
<keyword evidence="1" id="KW-0472">Membrane</keyword>
<feature type="transmembrane region" description="Helical" evidence="1">
    <location>
        <begin position="105"/>
        <end position="121"/>
    </location>
</feature>
<dbReference type="Proteomes" id="UP001305928">
    <property type="component" value="Chromosome"/>
</dbReference>
<organism evidence="2 3">
    <name type="scientific">Pseudomonas benzenivorans</name>
    <dbReference type="NCBI Taxonomy" id="556533"/>
    <lineage>
        <taxon>Bacteria</taxon>
        <taxon>Pseudomonadati</taxon>
        <taxon>Pseudomonadota</taxon>
        <taxon>Gammaproteobacteria</taxon>
        <taxon>Pseudomonadales</taxon>
        <taxon>Pseudomonadaceae</taxon>
        <taxon>Pseudomonas</taxon>
    </lineage>
</organism>
<feature type="transmembrane region" description="Helical" evidence="1">
    <location>
        <begin position="133"/>
        <end position="152"/>
    </location>
</feature>